<evidence type="ECO:0000259" key="2">
    <source>
        <dbReference type="Pfam" id="PF01266"/>
    </source>
</evidence>
<evidence type="ECO:0000256" key="1">
    <source>
        <dbReference type="ARBA" id="ARBA00023002"/>
    </source>
</evidence>
<dbReference type="Gene3D" id="3.30.9.10">
    <property type="entry name" value="D-Amino Acid Oxidase, subunit A, domain 2"/>
    <property type="match status" value="1"/>
</dbReference>
<dbReference type="RefSeq" id="WP_107978414.1">
    <property type="nucleotide sequence ID" value="NZ_BMEZ01000029.1"/>
</dbReference>
<dbReference type="SUPFAM" id="SSF51905">
    <property type="entry name" value="FAD/NAD(P)-binding domain"/>
    <property type="match status" value="1"/>
</dbReference>
<name>A0A2T6ABN1_9RHOB</name>
<evidence type="ECO:0000313" key="4">
    <source>
        <dbReference type="Proteomes" id="UP000244069"/>
    </source>
</evidence>
<organism evidence="3 4">
    <name type="scientific">Allosediminivita pacifica</name>
    <dbReference type="NCBI Taxonomy" id="1267769"/>
    <lineage>
        <taxon>Bacteria</taxon>
        <taxon>Pseudomonadati</taxon>
        <taxon>Pseudomonadota</taxon>
        <taxon>Alphaproteobacteria</taxon>
        <taxon>Rhodobacterales</taxon>
        <taxon>Paracoccaceae</taxon>
        <taxon>Allosediminivita</taxon>
    </lineage>
</organism>
<dbReference type="PANTHER" id="PTHR13847">
    <property type="entry name" value="SARCOSINE DEHYDROGENASE-RELATED"/>
    <property type="match status" value="1"/>
</dbReference>
<accession>A0A2T6ABN1</accession>
<proteinExistence type="predicted"/>
<dbReference type="Pfam" id="PF01266">
    <property type="entry name" value="DAO"/>
    <property type="match status" value="1"/>
</dbReference>
<dbReference type="InterPro" id="IPR006076">
    <property type="entry name" value="FAD-dep_OxRdtase"/>
</dbReference>
<dbReference type="Gene3D" id="3.50.50.60">
    <property type="entry name" value="FAD/NAD(P)-binding domain"/>
    <property type="match status" value="2"/>
</dbReference>
<dbReference type="Proteomes" id="UP000244069">
    <property type="component" value="Unassembled WGS sequence"/>
</dbReference>
<reference evidence="3 4" key="1">
    <citation type="submission" date="2018-04" db="EMBL/GenBank/DDBJ databases">
        <title>Genomic Encyclopedia of Archaeal and Bacterial Type Strains, Phase II (KMG-II): from individual species to whole genera.</title>
        <authorList>
            <person name="Goeker M."/>
        </authorList>
    </citation>
    <scope>NUCLEOTIDE SEQUENCE [LARGE SCALE GENOMIC DNA]</scope>
    <source>
        <strain evidence="3 4">DSM 29329</strain>
    </source>
</reference>
<comment type="caution">
    <text evidence="3">The sequence shown here is derived from an EMBL/GenBank/DDBJ whole genome shotgun (WGS) entry which is preliminary data.</text>
</comment>
<keyword evidence="4" id="KW-1185">Reference proteome</keyword>
<sequence length="412" mass="43813">MADFLVLGAGMVGVSTALALQGEGHAVTLVDRKAPGRETSFGNAGIIQAEAAEPYALPRDPLTLLRFALGRSNDVTWSMGGVAEMLPALWRYFRNSTPARHAEISRTYVRLTERSTRDHAPLIADAGLENLMAREGLATLYRDAAEYGAAVADAERVSASYGTRFRAVDGADYAREDPALLKAPAGVIHWTDSWSCASPGALTEGYAALFARRGGRILTGDAASLQQAGSGWQVETADGAVVAEQAVIALGPWSPRVLSRFGYRIPMIYKRGYHGHFAAPRSPLRPFLDVANGIVAAPMTGGLRLATGAALVTRQSAPDPRQLDRGREGISDLIEVGERIREPQWSGARPCLPDMLPMVGPAPRHAGLWMNFGHGHQGFTLGPTTGSLLAQMVAGETPGGFGALLPAGRLQR</sequence>
<dbReference type="OrthoDB" id="9805337at2"/>
<dbReference type="AlphaFoldDB" id="A0A2T6ABN1"/>
<protein>
    <submittedName>
        <fullName evidence="3">Glycine/D-amino acid oxidase-like deaminating enzyme</fullName>
    </submittedName>
</protein>
<dbReference type="InterPro" id="IPR036188">
    <property type="entry name" value="FAD/NAD-bd_sf"/>
</dbReference>
<dbReference type="PANTHER" id="PTHR13847:SF289">
    <property type="entry name" value="GLYCINE OXIDASE"/>
    <property type="match status" value="1"/>
</dbReference>
<gene>
    <name evidence="3" type="ORF">C8N44_13156</name>
</gene>
<feature type="domain" description="FAD dependent oxidoreductase" evidence="2">
    <location>
        <begin position="3"/>
        <end position="392"/>
    </location>
</feature>
<dbReference type="GO" id="GO:0016491">
    <property type="term" value="F:oxidoreductase activity"/>
    <property type="evidence" value="ECO:0007669"/>
    <property type="project" value="UniProtKB-KW"/>
</dbReference>
<keyword evidence="1" id="KW-0560">Oxidoreductase</keyword>
<dbReference type="GO" id="GO:0005737">
    <property type="term" value="C:cytoplasm"/>
    <property type="evidence" value="ECO:0007669"/>
    <property type="project" value="TreeGrafter"/>
</dbReference>
<dbReference type="EMBL" id="QBKN01000031">
    <property type="protein sequence ID" value="PTX41214.1"/>
    <property type="molecule type" value="Genomic_DNA"/>
</dbReference>
<evidence type="ECO:0000313" key="3">
    <source>
        <dbReference type="EMBL" id="PTX41214.1"/>
    </source>
</evidence>